<dbReference type="InParanoid" id="G4YPS1"/>
<name>G4YPS1_PHYSP</name>
<protein>
    <recommendedName>
        <fullName evidence="3">Helitron helicase-like domain-containing protein</fullName>
    </recommendedName>
</protein>
<evidence type="ECO:0008006" key="3">
    <source>
        <dbReference type="Google" id="ProtNLM"/>
    </source>
</evidence>
<evidence type="ECO:0000313" key="1">
    <source>
        <dbReference type="EMBL" id="EGZ28668.1"/>
    </source>
</evidence>
<proteinExistence type="predicted"/>
<dbReference type="OMA" id="NFRESHP"/>
<dbReference type="Proteomes" id="UP000002640">
    <property type="component" value="Unassembled WGS sequence"/>
</dbReference>
<gene>
    <name evidence="1" type="ORF">PHYSODRAFT_294157</name>
</gene>
<keyword evidence="2" id="KW-1185">Reference proteome</keyword>
<dbReference type="GeneID" id="20641059"/>
<dbReference type="KEGG" id="psoj:PHYSODRAFT_294157"/>
<dbReference type="RefSeq" id="XP_009515943.1">
    <property type="nucleotide sequence ID" value="XM_009517648.1"/>
</dbReference>
<dbReference type="STRING" id="1094619.G4YPS1"/>
<reference evidence="1 2" key="1">
    <citation type="journal article" date="2006" name="Science">
        <title>Phytophthora genome sequences uncover evolutionary origins and mechanisms of pathogenesis.</title>
        <authorList>
            <person name="Tyler B.M."/>
            <person name="Tripathy S."/>
            <person name="Zhang X."/>
            <person name="Dehal P."/>
            <person name="Jiang R.H."/>
            <person name="Aerts A."/>
            <person name="Arredondo F.D."/>
            <person name="Baxter L."/>
            <person name="Bensasson D."/>
            <person name="Beynon J.L."/>
            <person name="Chapman J."/>
            <person name="Damasceno C.M."/>
            <person name="Dorrance A.E."/>
            <person name="Dou D."/>
            <person name="Dickerman A.W."/>
            <person name="Dubchak I.L."/>
            <person name="Garbelotto M."/>
            <person name="Gijzen M."/>
            <person name="Gordon S.G."/>
            <person name="Govers F."/>
            <person name="Grunwald N.J."/>
            <person name="Huang W."/>
            <person name="Ivors K.L."/>
            <person name="Jones R.W."/>
            <person name="Kamoun S."/>
            <person name="Krampis K."/>
            <person name="Lamour K.H."/>
            <person name="Lee M.K."/>
            <person name="McDonald W.H."/>
            <person name="Medina M."/>
            <person name="Meijer H.J."/>
            <person name="Nordberg E.K."/>
            <person name="Maclean D.J."/>
            <person name="Ospina-Giraldo M.D."/>
            <person name="Morris P.F."/>
            <person name="Phuntumart V."/>
            <person name="Putnam N.H."/>
            <person name="Rash S."/>
            <person name="Rose J.K."/>
            <person name="Sakihama Y."/>
            <person name="Salamov A.A."/>
            <person name="Savidor A."/>
            <person name="Scheuring C.F."/>
            <person name="Smith B.M."/>
            <person name="Sobral B.W."/>
            <person name="Terry A."/>
            <person name="Torto-Alalibo T.A."/>
            <person name="Win J."/>
            <person name="Xu Z."/>
            <person name="Zhang H."/>
            <person name="Grigoriev I.V."/>
            <person name="Rokhsar D.S."/>
            <person name="Boore J.L."/>
        </authorList>
    </citation>
    <scope>NUCLEOTIDE SEQUENCE [LARGE SCALE GENOMIC DNA]</scope>
    <source>
        <strain evidence="1 2">P6497</strain>
    </source>
</reference>
<sequence length="347" mass="39486">MATFKSNHDIQILIGGRDVANRIYYCCKYITKLQNQIDSIAAVALAAFQRRRDKEQVALNRAVELDPIQTSRKRVAALAYNLTSRQEMTGPLAALYIQCGSCSYSSDRCERLQLHNIFDQLFGGGAYSCDLVESNTAGPEGNVSVYRSVTALDDYVHRPPKHEDVNLYKFAMRFFRRKRTAATSETVLFLRGHPLFDTYCLGVHSRDVVPVIIGPRMPCVNESSSDEVKALRAKIALVLFKPFRSVNDLIQGANPTEFDWIRAYMSWETQRTAFDQNIMSNMDDYFLGREKAAEERKWLGTEEDDDADSDGTFDDSDAMRDLKIQCSARMVNMRRPTKLTLILRIIV</sequence>
<dbReference type="AlphaFoldDB" id="G4YPS1"/>
<dbReference type="EMBL" id="JH159151">
    <property type="protein sequence ID" value="EGZ28668.1"/>
    <property type="molecule type" value="Genomic_DNA"/>
</dbReference>
<accession>G4YPS1</accession>
<evidence type="ECO:0000313" key="2">
    <source>
        <dbReference type="Proteomes" id="UP000002640"/>
    </source>
</evidence>
<organism evidence="1 2">
    <name type="scientific">Phytophthora sojae (strain P6497)</name>
    <name type="common">Soybean stem and root rot agent</name>
    <name type="synonym">Phytophthora megasperma f. sp. glycines</name>
    <dbReference type="NCBI Taxonomy" id="1094619"/>
    <lineage>
        <taxon>Eukaryota</taxon>
        <taxon>Sar</taxon>
        <taxon>Stramenopiles</taxon>
        <taxon>Oomycota</taxon>
        <taxon>Peronosporomycetes</taxon>
        <taxon>Peronosporales</taxon>
        <taxon>Peronosporaceae</taxon>
        <taxon>Phytophthora</taxon>
    </lineage>
</organism>